<evidence type="ECO:0000313" key="1">
    <source>
        <dbReference type="EMBL" id="KAA1260191.1"/>
    </source>
</evidence>
<gene>
    <name evidence="1" type="ORF">LF1_27300</name>
</gene>
<evidence type="ECO:0000313" key="2">
    <source>
        <dbReference type="Proteomes" id="UP000322699"/>
    </source>
</evidence>
<name>A0A5B1CIV8_9BACT</name>
<proteinExistence type="predicted"/>
<organism evidence="1 2">
    <name type="scientific">Rubripirellula obstinata</name>
    <dbReference type="NCBI Taxonomy" id="406547"/>
    <lineage>
        <taxon>Bacteria</taxon>
        <taxon>Pseudomonadati</taxon>
        <taxon>Planctomycetota</taxon>
        <taxon>Planctomycetia</taxon>
        <taxon>Pirellulales</taxon>
        <taxon>Pirellulaceae</taxon>
        <taxon>Rubripirellula</taxon>
    </lineage>
</organism>
<comment type="caution">
    <text evidence="1">The sequence shown here is derived from an EMBL/GenBank/DDBJ whole genome shotgun (WGS) entry which is preliminary data.</text>
</comment>
<dbReference type="RefSeq" id="WP_149752781.1">
    <property type="nucleotide sequence ID" value="NZ_VRLW01000001.1"/>
</dbReference>
<dbReference type="AlphaFoldDB" id="A0A5B1CIV8"/>
<accession>A0A5B1CIV8</accession>
<dbReference type="Proteomes" id="UP000322699">
    <property type="component" value="Unassembled WGS sequence"/>
</dbReference>
<keyword evidence="2" id="KW-1185">Reference proteome</keyword>
<dbReference type="EMBL" id="VRLW01000001">
    <property type="protein sequence ID" value="KAA1260191.1"/>
    <property type="molecule type" value="Genomic_DNA"/>
</dbReference>
<reference evidence="1 2" key="1">
    <citation type="submission" date="2019-08" db="EMBL/GenBank/DDBJ databases">
        <title>Deep-cultivation of Planctomycetes and their phenomic and genomic characterization uncovers novel biology.</title>
        <authorList>
            <person name="Wiegand S."/>
            <person name="Jogler M."/>
            <person name="Boedeker C."/>
            <person name="Pinto D."/>
            <person name="Vollmers J."/>
            <person name="Rivas-Marin E."/>
            <person name="Kohn T."/>
            <person name="Peeters S.H."/>
            <person name="Heuer A."/>
            <person name="Rast P."/>
            <person name="Oberbeckmann S."/>
            <person name="Bunk B."/>
            <person name="Jeske O."/>
            <person name="Meyerdierks A."/>
            <person name="Storesund J.E."/>
            <person name="Kallscheuer N."/>
            <person name="Luecker S."/>
            <person name="Lage O.M."/>
            <person name="Pohl T."/>
            <person name="Merkel B.J."/>
            <person name="Hornburger P."/>
            <person name="Mueller R.-W."/>
            <person name="Bruemmer F."/>
            <person name="Labrenz M."/>
            <person name="Spormann A.M."/>
            <person name="Op Den Camp H."/>
            <person name="Overmann J."/>
            <person name="Amann R."/>
            <person name="Jetten M.S.M."/>
            <person name="Mascher T."/>
            <person name="Medema M.H."/>
            <person name="Devos D.P."/>
            <person name="Kaster A.-K."/>
            <person name="Ovreas L."/>
            <person name="Rohde M."/>
            <person name="Galperin M.Y."/>
            <person name="Jogler C."/>
        </authorList>
    </citation>
    <scope>NUCLEOTIDE SEQUENCE [LARGE SCALE GENOMIC DNA]</scope>
    <source>
        <strain evidence="1 2">LF1</strain>
    </source>
</reference>
<protein>
    <submittedName>
        <fullName evidence="1">Uncharacterized protein</fullName>
    </submittedName>
</protein>
<sequence length="251" mass="28535">MTERTIFLTLIFLSKLSPDEEEVTGVVSVILIYYSRHLFRADWIAYDDHHRYWSGLNGGKDPSTAYRKYVKETLRVGSAGNASRGGKRFAWGQTRVSGFRKRFAWGQSRVSGFRGRERCPTRMALSTVFLPFRRQNIFARCSIEGNASRGADSGFGFQGKGKVSDTNGFVHGLFAVPTSKYLRPVQHRRPQSFSVSPESANRGVAACRVFKLKINPDSDGDLDKKINDKKILEQPIRFQTPWFRRRFAALP</sequence>